<sequence length="106" mass="11953">MCAQTFYFSSSTPKRGLGCLLLLVKYIVACRTFSHSLTDAGLFSCCAALQAYFCDLAFCRLSSSRAKNCYRRKGFSTFSQWVSSLTAHYIYVQKKCLGSNTEMYDL</sequence>
<accession>A0A6M2DC28</accession>
<protein>
    <submittedName>
        <fullName evidence="1">Putative secreted protein ovary overexpressed</fullName>
    </submittedName>
</protein>
<evidence type="ECO:0000313" key="1">
    <source>
        <dbReference type="EMBL" id="NOV42791.1"/>
    </source>
</evidence>
<dbReference type="AlphaFoldDB" id="A0A6M2DC28"/>
<name>A0A6M2DC28_RHIMP</name>
<reference evidence="1" key="1">
    <citation type="submission" date="2019-09" db="EMBL/GenBank/DDBJ databases">
        <title>Organ-specific transcriptomic study of the physiology of the cattle tick, Rhipicephalus microplus.</title>
        <authorList>
            <person name="Tirloni L."/>
            <person name="Braz G."/>
            <person name="Gandara A.C.P."/>
            <person name="Sabadin G.A."/>
            <person name="da Silva R.M."/>
            <person name="Guizzo M.G."/>
            <person name="Machado J.A."/>
            <person name="Costa E.P."/>
            <person name="Gomes H.F."/>
            <person name="Moraes J."/>
            <person name="Mota M.B.S."/>
            <person name="Mesquita R.D."/>
            <person name="Alvarenga P.H."/>
            <person name="Alves F."/>
            <person name="Seixas A."/>
            <person name="da Fonseca R.N."/>
            <person name="Fogaca A."/>
            <person name="Logullo C."/>
            <person name="Tanaka A."/>
            <person name="Daffre S."/>
            <person name="Termignoni C."/>
            <person name="Vaz I.S.Jr."/>
            <person name="Oliveira P.L."/>
            <person name="Ribeiro J.M."/>
        </authorList>
    </citation>
    <scope>NUCLEOTIDE SEQUENCE</scope>
    <source>
        <strain evidence="1">Porto Alegre</strain>
    </source>
</reference>
<dbReference type="EMBL" id="GHWJ01010054">
    <property type="protein sequence ID" value="NOV42791.1"/>
    <property type="molecule type" value="Transcribed_RNA"/>
</dbReference>
<organism evidence="1">
    <name type="scientific">Rhipicephalus microplus</name>
    <name type="common">Cattle tick</name>
    <name type="synonym">Boophilus microplus</name>
    <dbReference type="NCBI Taxonomy" id="6941"/>
    <lineage>
        <taxon>Eukaryota</taxon>
        <taxon>Metazoa</taxon>
        <taxon>Ecdysozoa</taxon>
        <taxon>Arthropoda</taxon>
        <taxon>Chelicerata</taxon>
        <taxon>Arachnida</taxon>
        <taxon>Acari</taxon>
        <taxon>Parasitiformes</taxon>
        <taxon>Ixodida</taxon>
        <taxon>Ixodoidea</taxon>
        <taxon>Ixodidae</taxon>
        <taxon>Rhipicephalinae</taxon>
        <taxon>Rhipicephalus</taxon>
        <taxon>Boophilus</taxon>
    </lineage>
</organism>
<proteinExistence type="predicted"/>